<dbReference type="InterPro" id="IPR002159">
    <property type="entry name" value="CD36_fam"/>
</dbReference>
<keyword evidence="6" id="KW-0552">Olfaction</keyword>
<dbReference type="HOGENOM" id="CLU_019853_1_2_1"/>
<comment type="subcellular location">
    <subcellularLocation>
        <location evidence="1">Cell membrane</location>
        <topology evidence="1">Multi-pass membrane protein</topology>
    </subcellularLocation>
</comment>
<dbReference type="GO" id="GO:0005737">
    <property type="term" value="C:cytoplasm"/>
    <property type="evidence" value="ECO:0007669"/>
    <property type="project" value="TreeGrafter"/>
</dbReference>
<organism evidence="14 15">
    <name type="scientific">Drosophila willistoni</name>
    <name type="common">Fruit fly</name>
    <dbReference type="NCBI Taxonomy" id="7260"/>
    <lineage>
        <taxon>Eukaryota</taxon>
        <taxon>Metazoa</taxon>
        <taxon>Ecdysozoa</taxon>
        <taxon>Arthropoda</taxon>
        <taxon>Hexapoda</taxon>
        <taxon>Insecta</taxon>
        <taxon>Pterygota</taxon>
        <taxon>Neoptera</taxon>
        <taxon>Endopterygota</taxon>
        <taxon>Diptera</taxon>
        <taxon>Brachycera</taxon>
        <taxon>Muscomorpha</taxon>
        <taxon>Ephydroidea</taxon>
        <taxon>Drosophilidae</taxon>
        <taxon>Drosophila</taxon>
        <taxon>Sophophora</taxon>
    </lineage>
</organism>
<feature type="transmembrane region" description="Helical" evidence="13">
    <location>
        <begin position="474"/>
        <end position="495"/>
    </location>
</feature>
<dbReference type="PRINTS" id="PR01609">
    <property type="entry name" value="CD36FAMILY"/>
</dbReference>
<evidence type="ECO:0000313" key="14">
    <source>
        <dbReference type="EMBL" id="EDW72099.2"/>
    </source>
</evidence>
<keyword evidence="8 13" id="KW-0472">Membrane</keyword>
<evidence type="ECO:0000256" key="13">
    <source>
        <dbReference type="SAM" id="Phobius"/>
    </source>
</evidence>
<keyword evidence="10" id="KW-0675">Receptor</keyword>
<dbReference type="KEGG" id="dwi:6638005"/>
<comment type="similarity">
    <text evidence="2">Belongs to the CD36 family.</text>
</comment>
<evidence type="ECO:0000256" key="10">
    <source>
        <dbReference type="ARBA" id="ARBA00023170"/>
    </source>
</evidence>
<dbReference type="AlphaFoldDB" id="B4MJ10"/>
<keyword evidence="7 13" id="KW-1133">Transmembrane helix</keyword>
<keyword evidence="15" id="KW-1185">Reference proteome</keyword>
<dbReference type="GO" id="GO:0005044">
    <property type="term" value="F:scavenger receptor activity"/>
    <property type="evidence" value="ECO:0007669"/>
    <property type="project" value="TreeGrafter"/>
</dbReference>
<dbReference type="PANTHER" id="PTHR11923">
    <property type="entry name" value="SCAVENGER RECEPTOR CLASS B TYPE-1 SR-B1"/>
    <property type="match status" value="1"/>
</dbReference>
<feature type="transmembrane region" description="Helical" evidence="13">
    <location>
        <begin position="25"/>
        <end position="50"/>
    </location>
</feature>
<dbReference type="InParanoid" id="B4MJ10"/>
<reference evidence="14 15" key="1">
    <citation type="journal article" date="2007" name="Nature">
        <title>Evolution of genes and genomes on the Drosophila phylogeny.</title>
        <authorList>
            <consortium name="Drosophila 12 Genomes Consortium"/>
            <person name="Clark A.G."/>
            <person name="Eisen M.B."/>
            <person name="Smith D.R."/>
            <person name="Bergman C.M."/>
            <person name="Oliver B."/>
            <person name="Markow T.A."/>
            <person name="Kaufman T.C."/>
            <person name="Kellis M."/>
            <person name="Gelbart W."/>
            <person name="Iyer V.N."/>
            <person name="Pollard D.A."/>
            <person name="Sackton T.B."/>
            <person name="Larracuente A.M."/>
            <person name="Singh N.D."/>
            <person name="Abad J.P."/>
            <person name="Abt D.N."/>
            <person name="Adryan B."/>
            <person name="Aguade M."/>
            <person name="Akashi H."/>
            <person name="Anderson W.W."/>
            <person name="Aquadro C.F."/>
            <person name="Ardell D.H."/>
            <person name="Arguello R."/>
            <person name="Artieri C.G."/>
            <person name="Barbash D.A."/>
            <person name="Barker D."/>
            <person name="Barsanti P."/>
            <person name="Batterham P."/>
            <person name="Batzoglou S."/>
            <person name="Begun D."/>
            <person name="Bhutkar A."/>
            <person name="Blanco E."/>
            <person name="Bosak S.A."/>
            <person name="Bradley R.K."/>
            <person name="Brand A.D."/>
            <person name="Brent M.R."/>
            <person name="Brooks A.N."/>
            <person name="Brown R.H."/>
            <person name="Butlin R.K."/>
            <person name="Caggese C."/>
            <person name="Calvi B.R."/>
            <person name="Bernardo de Carvalho A."/>
            <person name="Caspi A."/>
            <person name="Castrezana S."/>
            <person name="Celniker S.E."/>
            <person name="Chang J.L."/>
            <person name="Chapple C."/>
            <person name="Chatterji S."/>
            <person name="Chinwalla A."/>
            <person name="Civetta A."/>
            <person name="Clifton S.W."/>
            <person name="Comeron J.M."/>
            <person name="Costello J.C."/>
            <person name="Coyne J.A."/>
            <person name="Daub J."/>
            <person name="David R.G."/>
            <person name="Delcher A.L."/>
            <person name="Delehaunty K."/>
            <person name="Do C.B."/>
            <person name="Ebling H."/>
            <person name="Edwards K."/>
            <person name="Eickbush T."/>
            <person name="Evans J.D."/>
            <person name="Filipski A."/>
            <person name="Findeiss S."/>
            <person name="Freyhult E."/>
            <person name="Fulton L."/>
            <person name="Fulton R."/>
            <person name="Garcia A.C."/>
            <person name="Gardiner A."/>
            <person name="Garfield D.A."/>
            <person name="Garvin B.E."/>
            <person name="Gibson G."/>
            <person name="Gilbert D."/>
            <person name="Gnerre S."/>
            <person name="Godfrey J."/>
            <person name="Good R."/>
            <person name="Gotea V."/>
            <person name="Gravely B."/>
            <person name="Greenberg A.J."/>
            <person name="Griffiths-Jones S."/>
            <person name="Gross S."/>
            <person name="Guigo R."/>
            <person name="Gustafson E.A."/>
            <person name="Haerty W."/>
            <person name="Hahn M.W."/>
            <person name="Halligan D.L."/>
            <person name="Halpern A.L."/>
            <person name="Halter G.M."/>
            <person name="Han M.V."/>
            <person name="Heger A."/>
            <person name="Hillier L."/>
            <person name="Hinrichs A.S."/>
            <person name="Holmes I."/>
            <person name="Hoskins R.A."/>
            <person name="Hubisz M.J."/>
            <person name="Hultmark D."/>
            <person name="Huntley M.A."/>
            <person name="Jaffe D.B."/>
            <person name="Jagadeeshan S."/>
            <person name="Jeck W.R."/>
            <person name="Johnson J."/>
            <person name="Jones C.D."/>
            <person name="Jordan W.C."/>
            <person name="Karpen G.H."/>
            <person name="Kataoka E."/>
            <person name="Keightley P.D."/>
            <person name="Kheradpour P."/>
            <person name="Kirkness E.F."/>
            <person name="Koerich L.B."/>
            <person name="Kristiansen K."/>
            <person name="Kudrna D."/>
            <person name="Kulathinal R.J."/>
            <person name="Kumar S."/>
            <person name="Kwok R."/>
            <person name="Lander E."/>
            <person name="Langley C.H."/>
            <person name="Lapoint R."/>
            <person name="Lazzaro B.P."/>
            <person name="Lee S.J."/>
            <person name="Levesque L."/>
            <person name="Li R."/>
            <person name="Lin C.F."/>
            <person name="Lin M.F."/>
            <person name="Lindblad-Toh K."/>
            <person name="Llopart A."/>
            <person name="Long M."/>
            <person name="Low L."/>
            <person name="Lozovsky E."/>
            <person name="Lu J."/>
            <person name="Luo M."/>
            <person name="Machado C.A."/>
            <person name="Makalowski W."/>
            <person name="Marzo M."/>
            <person name="Matsuda M."/>
            <person name="Matzkin L."/>
            <person name="McAllister B."/>
            <person name="McBride C.S."/>
            <person name="McKernan B."/>
            <person name="McKernan K."/>
            <person name="Mendez-Lago M."/>
            <person name="Minx P."/>
            <person name="Mollenhauer M.U."/>
            <person name="Montooth K."/>
            <person name="Mount S.M."/>
            <person name="Mu X."/>
            <person name="Myers E."/>
            <person name="Negre B."/>
            <person name="Newfeld S."/>
            <person name="Nielsen R."/>
            <person name="Noor M.A."/>
            <person name="O'Grady P."/>
            <person name="Pachter L."/>
            <person name="Papaceit M."/>
            <person name="Parisi M.J."/>
            <person name="Parisi M."/>
            <person name="Parts L."/>
            <person name="Pedersen J.S."/>
            <person name="Pesole G."/>
            <person name="Phillippy A.M."/>
            <person name="Ponting C.P."/>
            <person name="Pop M."/>
            <person name="Porcelli D."/>
            <person name="Powell J.R."/>
            <person name="Prohaska S."/>
            <person name="Pruitt K."/>
            <person name="Puig M."/>
            <person name="Quesneville H."/>
            <person name="Ram K.R."/>
            <person name="Rand D."/>
            <person name="Rasmussen M.D."/>
            <person name="Reed L.K."/>
            <person name="Reenan R."/>
            <person name="Reily A."/>
            <person name="Remington K.A."/>
            <person name="Rieger T.T."/>
            <person name="Ritchie M.G."/>
            <person name="Robin C."/>
            <person name="Rogers Y.H."/>
            <person name="Rohde C."/>
            <person name="Rozas J."/>
            <person name="Rubenfield M.J."/>
            <person name="Ruiz A."/>
            <person name="Russo S."/>
            <person name="Salzberg S.L."/>
            <person name="Sanchez-Gracia A."/>
            <person name="Saranga D.J."/>
            <person name="Sato H."/>
            <person name="Schaeffer S.W."/>
            <person name="Schatz M.C."/>
            <person name="Schlenke T."/>
            <person name="Schwartz R."/>
            <person name="Segarra C."/>
            <person name="Singh R.S."/>
            <person name="Sirot L."/>
            <person name="Sirota M."/>
            <person name="Sisneros N.B."/>
            <person name="Smith C.D."/>
            <person name="Smith T.F."/>
            <person name="Spieth J."/>
            <person name="Stage D.E."/>
            <person name="Stark A."/>
            <person name="Stephan W."/>
            <person name="Strausberg R.L."/>
            <person name="Strempel S."/>
            <person name="Sturgill D."/>
            <person name="Sutton G."/>
            <person name="Sutton G.G."/>
            <person name="Tao W."/>
            <person name="Teichmann S."/>
            <person name="Tobari Y.N."/>
            <person name="Tomimura Y."/>
            <person name="Tsolas J.M."/>
            <person name="Valente V.L."/>
            <person name="Venter E."/>
            <person name="Venter J.C."/>
            <person name="Vicario S."/>
            <person name="Vieira F.G."/>
            <person name="Vilella A.J."/>
            <person name="Villasante A."/>
            <person name="Walenz B."/>
            <person name="Wang J."/>
            <person name="Wasserman M."/>
            <person name="Watts T."/>
            <person name="Wilson D."/>
            <person name="Wilson R.K."/>
            <person name="Wing R.A."/>
            <person name="Wolfner M.F."/>
            <person name="Wong A."/>
            <person name="Wong G.K."/>
            <person name="Wu C.I."/>
            <person name="Wu G."/>
            <person name="Yamamoto D."/>
            <person name="Yang H.P."/>
            <person name="Yang S.P."/>
            <person name="Yorke J.A."/>
            <person name="Yoshida K."/>
            <person name="Zdobnov E."/>
            <person name="Zhang P."/>
            <person name="Zhang Y."/>
            <person name="Zimin A.V."/>
            <person name="Baldwin J."/>
            <person name="Abdouelleil A."/>
            <person name="Abdulkadir J."/>
            <person name="Abebe A."/>
            <person name="Abera B."/>
            <person name="Abreu J."/>
            <person name="Acer S.C."/>
            <person name="Aftuck L."/>
            <person name="Alexander A."/>
            <person name="An P."/>
            <person name="Anderson E."/>
            <person name="Anderson S."/>
            <person name="Arachi H."/>
            <person name="Azer M."/>
            <person name="Bachantsang P."/>
            <person name="Barry A."/>
            <person name="Bayul T."/>
            <person name="Berlin A."/>
            <person name="Bessette D."/>
            <person name="Bloom T."/>
            <person name="Blye J."/>
            <person name="Boguslavskiy L."/>
            <person name="Bonnet C."/>
            <person name="Boukhgalter B."/>
            <person name="Bourzgui I."/>
            <person name="Brown A."/>
            <person name="Cahill P."/>
            <person name="Channer S."/>
            <person name="Cheshatsang Y."/>
            <person name="Chuda L."/>
            <person name="Citroen M."/>
            <person name="Collymore A."/>
            <person name="Cooke P."/>
            <person name="Costello M."/>
            <person name="D'Aco K."/>
            <person name="Daza R."/>
            <person name="De Haan G."/>
            <person name="DeGray S."/>
            <person name="DeMaso C."/>
            <person name="Dhargay N."/>
            <person name="Dooley K."/>
            <person name="Dooley E."/>
            <person name="Doricent M."/>
            <person name="Dorje P."/>
            <person name="Dorjee K."/>
            <person name="Dupes A."/>
            <person name="Elong R."/>
            <person name="Falk J."/>
            <person name="Farina A."/>
            <person name="Faro S."/>
            <person name="Ferguson D."/>
            <person name="Fisher S."/>
            <person name="Foley C.D."/>
            <person name="Franke A."/>
            <person name="Friedrich D."/>
            <person name="Gadbois L."/>
            <person name="Gearin G."/>
            <person name="Gearin C.R."/>
            <person name="Giannoukos G."/>
            <person name="Goode T."/>
            <person name="Graham J."/>
            <person name="Grandbois E."/>
            <person name="Grewal S."/>
            <person name="Gyaltsen K."/>
            <person name="Hafez N."/>
            <person name="Hagos B."/>
            <person name="Hall J."/>
            <person name="Henson C."/>
            <person name="Hollinger A."/>
            <person name="Honan T."/>
            <person name="Huard M.D."/>
            <person name="Hughes L."/>
            <person name="Hurhula B."/>
            <person name="Husby M.E."/>
            <person name="Kamat A."/>
            <person name="Kanga B."/>
            <person name="Kashin S."/>
            <person name="Khazanovich D."/>
            <person name="Kisner P."/>
            <person name="Lance K."/>
            <person name="Lara M."/>
            <person name="Lee W."/>
            <person name="Lennon N."/>
            <person name="Letendre F."/>
            <person name="LeVine R."/>
            <person name="Lipovsky A."/>
            <person name="Liu X."/>
            <person name="Liu J."/>
            <person name="Liu S."/>
            <person name="Lokyitsang T."/>
            <person name="Lokyitsang Y."/>
            <person name="Lubonja R."/>
            <person name="Lui A."/>
            <person name="MacDonald P."/>
            <person name="Magnisalis V."/>
            <person name="Maru K."/>
            <person name="Matthews C."/>
            <person name="McCusker W."/>
            <person name="McDonough S."/>
            <person name="Mehta T."/>
            <person name="Meldrim J."/>
            <person name="Meneus L."/>
            <person name="Mihai O."/>
            <person name="Mihalev A."/>
            <person name="Mihova T."/>
            <person name="Mittelman R."/>
            <person name="Mlenga V."/>
            <person name="Montmayeur A."/>
            <person name="Mulrain L."/>
            <person name="Navidi A."/>
            <person name="Naylor J."/>
            <person name="Negash T."/>
            <person name="Nguyen T."/>
            <person name="Nguyen N."/>
            <person name="Nicol R."/>
            <person name="Norbu C."/>
            <person name="Norbu N."/>
            <person name="Novod N."/>
            <person name="O'Neill B."/>
            <person name="Osman S."/>
            <person name="Markiewicz E."/>
            <person name="Oyono O.L."/>
            <person name="Patti C."/>
            <person name="Phunkhang P."/>
            <person name="Pierre F."/>
            <person name="Priest M."/>
            <person name="Raghuraman S."/>
            <person name="Rege F."/>
            <person name="Reyes R."/>
            <person name="Rise C."/>
            <person name="Rogov P."/>
            <person name="Ross K."/>
            <person name="Ryan E."/>
            <person name="Settipalli S."/>
            <person name="Shea T."/>
            <person name="Sherpa N."/>
            <person name="Shi L."/>
            <person name="Shih D."/>
            <person name="Sparrow T."/>
            <person name="Spaulding J."/>
            <person name="Stalker J."/>
            <person name="Stange-Thomann N."/>
            <person name="Stavropoulos S."/>
            <person name="Stone C."/>
            <person name="Strader C."/>
            <person name="Tesfaye S."/>
            <person name="Thomson T."/>
            <person name="Thoulutsang Y."/>
            <person name="Thoulutsang D."/>
            <person name="Topham K."/>
            <person name="Topping I."/>
            <person name="Tsamla T."/>
            <person name="Vassiliev H."/>
            <person name="Vo A."/>
            <person name="Wangchuk T."/>
            <person name="Wangdi T."/>
            <person name="Weiand M."/>
            <person name="Wilkinson J."/>
            <person name="Wilson A."/>
            <person name="Yadav S."/>
            <person name="Young G."/>
            <person name="Yu Q."/>
            <person name="Zembek L."/>
            <person name="Zhong D."/>
            <person name="Zimmer A."/>
            <person name="Zwirko Z."/>
            <person name="Jaffe D.B."/>
            <person name="Alvarez P."/>
            <person name="Brockman W."/>
            <person name="Butler J."/>
            <person name="Chin C."/>
            <person name="Gnerre S."/>
            <person name="Grabherr M."/>
            <person name="Kleber M."/>
            <person name="Mauceli E."/>
            <person name="MacCallum I."/>
        </authorList>
    </citation>
    <scope>NUCLEOTIDE SEQUENCE [LARGE SCALE GENOMIC DNA]</scope>
    <source>
        <strain evidence="15">Tucson 14030-0811.24</strain>
    </source>
</reference>
<keyword evidence="11" id="KW-0325">Glycoprotein</keyword>
<evidence type="ECO:0000256" key="1">
    <source>
        <dbReference type="ARBA" id="ARBA00004651"/>
    </source>
</evidence>
<evidence type="ECO:0000313" key="15">
    <source>
        <dbReference type="Proteomes" id="UP000007798"/>
    </source>
</evidence>
<dbReference type="OrthoDB" id="10024078at2759"/>
<accession>B4MJ10</accession>
<evidence type="ECO:0000256" key="3">
    <source>
        <dbReference type="ARBA" id="ARBA00022475"/>
    </source>
</evidence>
<dbReference type="EMBL" id="CH963719">
    <property type="protein sequence ID" value="EDW72099.2"/>
    <property type="molecule type" value="Genomic_DNA"/>
</dbReference>
<evidence type="ECO:0000256" key="6">
    <source>
        <dbReference type="ARBA" id="ARBA00022725"/>
    </source>
</evidence>
<name>B4MJ10_DROWI</name>
<evidence type="ECO:0000256" key="11">
    <source>
        <dbReference type="ARBA" id="ARBA00023180"/>
    </source>
</evidence>
<evidence type="ECO:0000256" key="5">
    <source>
        <dbReference type="ARBA" id="ARBA00022692"/>
    </source>
</evidence>
<gene>
    <name evidence="14" type="primary">Dwil\GK10620</name>
    <name evidence="14" type="ORF">Dwil_GK10620</name>
</gene>
<evidence type="ECO:0000256" key="7">
    <source>
        <dbReference type="ARBA" id="ARBA00022989"/>
    </source>
</evidence>
<protein>
    <recommendedName>
        <fullName evidence="12">Sensory neuron membrane protein 1</fullName>
    </recommendedName>
</protein>
<evidence type="ECO:0000256" key="4">
    <source>
        <dbReference type="ARBA" id="ARBA00022606"/>
    </source>
</evidence>
<sequence>MERKDFYKCELFNDKGLNSHRAVQVVMYLKLIIGFFLVLLQGALIGFLGFPKAFDGLLRKKINLKPGTPSRVVWEKLPFPMTYKVYVFNVTNEHEIGQGAKPKVAEIGPFVFEEWKDKYNIEDIEDEDAVSFNMRNTFIFRPDLGLDGEQLITMPHPLLQFMAITTLHNFPENLPGLAMGLDLLFKPQSAFVTSSFMDLFYRGIDVNCADEHPAVQAICGNFQKGLVPGAIPVNATHYKFSLLGSTNHTNAGRFKVSRGKSKSFTLGQVLTFNGQDRLNVWPNSSTGSCNQLSGTDGTIFAPSKRLYKNLWSFSAALCCSVSFRLSGRTIYNHLPALRYDLDFREPNICCKSSKNWISGTVDLERCTGTPMLASLPHFLKSDLPPDRLVDGLMPNTESHSSGMVFEQISGTVLAVHNRLQFSLQVEPVPQVSVMSKLRAQVMPLFWIEESLELNEMFAKSLYKQIFLPMSINNIYRWISIVIGGLGLAVGIFLMYRQQTAQRVGAN</sequence>
<dbReference type="Proteomes" id="UP000007798">
    <property type="component" value="Unassembled WGS sequence"/>
</dbReference>
<proteinExistence type="inferred from homology"/>
<evidence type="ECO:0000256" key="12">
    <source>
        <dbReference type="ARBA" id="ARBA00040646"/>
    </source>
</evidence>
<dbReference type="STRING" id="7260.B4MJ10"/>
<evidence type="ECO:0000256" key="9">
    <source>
        <dbReference type="ARBA" id="ARBA00023157"/>
    </source>
</evidence>
<dbReference type="GO" id="GO:0007608">
    <property type="term" value="P:sensory perception of smell"/>
    <property type="evidence" value="ECO:0007669"/>
    <property type="project" value="UniProtKB-KW"/>
</dbReference>
<dbReference type="FunCoup" id="B4MJ10">
    <property type="interactions" value="1"/>
</dbReference>
<keyword evidence="4" id="KW-0716">Sensory transduction</keyword>
<keyword evidence="9" id="KW-1015">Disulfide bond</keyword>
<dbReference type="GO" id="GO:0005886">
    <property type="term" value="C:plasma membrane"/>
    <property type="evidence" value="ECO:0007669"/>
    <property type="project" value="UniProtKB-SubCell"/>
</dbReference>
<keyword evidence="3" id="KW-1003">Cell membrane</keyword>
<dbReference type="eggNOG" id="KOG3776">
    <property type="taxonomic scope" value="Eukaryota"/>
</dbReference>
<keyword evidence="5 13" id="KW-0812">Transmembrane</keyword>
<evidence type="ECO:0000256" key="8">
    <source>
        <dbReference type="ARBA" id="ARBA00023136"/>
    </source>
</evidence>
<dbReference type="Pfam" id="PF01130">
    <property type="entry name" value="CD36"/>
    <property type="match status" value="1"/>
</dbReference>
<evidence type="ECO:0000256" key="2">
    <source>
        <dbReference type="ARBA" id="ARBA00010532"/>
    </source>
</evidence>
<dbReference type="PANTHER" id="PTHR11923:SF69">
    <property type="entry name" value="SENSORY NEURON MEMBRANE PROTEIN 1"/>
    <property type="match status" value="1"/>
</dbReference>